<comment type="caution">
    <text evidence="1">The sequence shown here is derived from an EMBL/GenBank/DDBJ whole genome shotgun (WGS) entry which is preliminary data.</text>
</comment>
<keyword evidence="2" id="KW-1185">Reference proteome</keyword>
<dbReference type="EMBL" id="JASPKY010000054">
    <property type="protein sequence ID" value="KAK9744928.1"/>
    <property type="molecule type" value="Genomic_DNA"/>
</dbReference>
<evidence type="ECO:0000313" key="2">
    <source>
        <dbReference type="Proteomes" id="UP001458880"/>
    </source>
</evidence>
<sequence length="167" mass="18634">MRSVVDLTLVIFQKLTEIASLKDKPVGETQIAIIGYDRGRRHLGYVYKREPTAEKGTYEGELSRTNHPGELKIGIPIGTLCGTASNVFLPEQDMEPVVLRYRHSECLMACITVVKGDVEIPIAWKTLNQKAEQNLMACITVVKGDVEIPIAWKTLNQKAEQKLIGEI</sequence>
<protein>
    <submittedName>
        <fullName evidence="1">Uncharacterized protein</fullName>
    </submittedName>
</protein>
<organism evidence="1 2">
    <name type="scientific">Popillia japonica</name>
    <name type="common">Japanese beetle</name>
    <dbReference type="NCBI Taxonomy" id="7064"/>
    <lineage>
        <taxon>Eukaryota</taxon>
        <taxon>Metazoa</taxon>
        <taxon>Ecdysozoa</taxon>
        <taxon>Arthropoda</taxon>
        <taxon>Hexapoda</taxon>
        <taxon>Insecta</taxon>
        <taxon>Pterygota</taxon>
        <taxon>Neoptera</taxon>
        <taxon>Endopterygota</taxon>
        <taxon>Coleoptera</taxon>
        <taxon>Polyphaga</taxon>
        <taxon>Scarabaeiformia</taxon>
        <taxon>Scarabaeidae</taxon>
        <taxon>Rutelinae</taxon>
        <taxon>Popillia</taxon>
    </lineage>
</organism>
<accession>A0AAW1MBF1</accession>
<name>A0AAW1MBF1_POPJA</name>
<dbReference type="Proteomes" id="UP001458880">
    <property type="component" value="Unassembled WGS sequence"/>
</dbReference>
<gene>
    <name evidence="1" type="ORF">QE152_g7340</name>
</gene>
<dbReference type="AlphaFoldDB" id="A0AAW1MBF1"/>
<proteinExistence type="predicted"/>
<reference evidence="1 2" key="1">
    <citation type="journal article" date="2024" name="BMC Genomics">
        <title>De novo assembly and annotation of Popillia japonica's genome with initial clues to its potential as an invasive pest.</title>
        <authorList>
            <person name="Cucini C."/>
            <person name="Boschi S."/>
            <person name="Funari R."/>
            <person name="Cardaioli E."/>
            <person name="Iannotti N."/>
            <person name="Marturano G."/>
            <person name="Paoli F."/>
            <person name="Bruttini M."/>
            <person name="Carapelli A."/>
            <person name="Frati F."/>
            <person name="Nardi F."/>
        </authorList>
    </citation>
    <scope>NUCLEOTIDE SEQUENCE [LARGE SCALE GENOMIC DNA]</scope>
    <source>
        <strain evidence="1">DMR45628</strain>
    </source>
</reference>
<evidence type="ECO:0000313" key="1">
    <source>
        <dbReference type="EMBL" id="KAK9744928.1"/>
    </source>
</evidence>